<gene>
    <name evidence="1" type="ORF">TMSB3V08_LOCUS2641</name>
</gene>
<evidence type="ECO:0000313" key="1">
    <source>
        <dbReference type="EMBL" id="CAD7425737.1"/>
    </source>
</evidence>
<organism evidence="1">
    <name type="scientific">Timema monikensis</name>
    <dbReference type="NCBI Taxonomy" id="170555"/>
    <lineage>
        <taxon>Eukaryota</taxon>
        <taxon>Metazoa</taxon>
        <taxon>Ecdysozoa</taxon>
        <taxon>Arthropoda</taxon>
        <taxon>Hexapoda</taxon>
        <taxon>Insecta</taxon>
        <taxon>Pterygota</taxon>
        <taxon>Neoptera</taxon>
        <taxon>Polyneoptera</taxon>
        <taxon>Phasmatodea</taxon>
        <taxon>Timematodea</taxon>
        <taxon>Timematoidea</taxon>
        <taxon>Timematidae</taxon>
        <taxon>Timema</taxon>
    </lineage>
</organism>
<protein>
    <submittedName>
        <fullName evidence="1">Uncharacterized protein</fullName>
    </submittedName>
</protein>
<dbReference type="AlphaFoldDB" id="A0A7R9HMR8"/>
<accession>A0A7R9HMR8</accession>
<reference evidence="1" key="1">
    <citation type="submission" date="2020-11" db="EMBL/GenBank/DDBJ databases">
        <authorList>
            <person name="Tran Van P."/>
        </authorList>
    </citation>
    <scope>NUCLEOTIDE SEQUENCE</scope>
</reference>
<name>A0A7R9HMR8_9NEOP</name>
<sequence>MGLYTRHGHDYFPCMTVVELTAPHWTSPVLWSCLVEVGDGSIWSYSYGTGFYLTDIQQFAEVQDVNFNIGELRRLRAIDYTQFILKGDSLALLDYTMALSYKLHHSEICERKLTPFLVGSSENLLFESPPYVHNIVNNKKYFVDPSTGTCVLTSYGLEWANRRKIKQLPFKHRIDGMSRSIDWMLADTISTSWLTLPTAPTLLSLHRRAHVVENKDKMFSLDSTVRRKSATVPAEPL</sequence>
<proteinExistence type="predicted"/>
<dbReference type="EMBL" id="OB793016">
    <property type="protein sequence ID" value="CAD7425737.1"/>
    <property type="molecule type" value="Genomic_DNA"/>
</dbReference>